<organism evidence="2 3">
    <name type="scientific">Crotalaria pallida</name>
    <name type="common">Smooth rattlebox</name>
    <name type="synonym">Crotalaria striata</name>
    <dbReference type="NCBI Taxonomy" id="3830"/>
    <lineage>
        <taxon>Eukaryota</taxon>
        <taxon>Viridiplantae</taxon>
        <taxon>Streptophyta</taxon>
        <taxon>Embryophyta</taxon>
        <taxon>Tracheophyta</taxon>
        <taxon>Spermatophyta</taxon>
        <taxon>Magnoliopsida</taxon>
        <taxon>eudicotyledons</taxon>
        <taxon>Gunneridae</taxon>
        <taxon>Pentapetalae</taxon>
        <taxon>rosids</taxon>
        <taxon>fabids</taxon>
        <taxon>Fabales</taxon>
        <taxon>Fabaceae</taxon>
        <taxon>Papilionoideae</taxon>
        <taxon>50 kb inversion clade</taxon>
        <taxon>genistoids sensu lato</taxon>
        <taxon>core genistoids</taxon>
        <taxon>Crotalarieae</taxon>
        <taxon>Crotalaria</taxon>
    </lineage>
</organism>
<evidence type="ECO:0000313" key="3">
    <source>
        <dbReference type="Proteomes" id="UP001372338"/>
    </source>
</evidence>
<evidence type="ECO:0000256" key="1">
    <source>
        <dbReference type="SAM" id="MobiDB-lite"/>
    </source>
</evidence>
<protein>
    <submittedName>
        <fullName evidence="2">Uncharacterized protein</fullName>
    </submittedName>
</protein>
<reference evidence="2 3" key="1">
    <citation type="submission" date="2024-01" db="EMBL/GenBank/DDBJ databases">
        <title>The genomes of 5 underutilized Papilionoideae crops provide insights into root nodulation and disease resistanc.</title>
        <authorList>
            <person name="Yuan L."/>
        </authorList>
    </citation>
    <scope>NUCLEOTIDE SEQUENCE [LARGE SCALE GENOMIC DNA]</scope>
    <source>
        <strain evidence="2">ZHUSHIDOU_FW_LH</strain>
        <tissue evidence="2">Leaf</tissue>
    </source>
</reference>
<dbReference type="EMBL" id="JAYWIO010000008">
    <property type="protein sequence ID" value="KAK7244481.1"/>
    <property type="molecule type" value="Genomic_DNA"/>
</dbReference>
<keyword evidence="3" id="KW-1185">Reference proteome</keyword>
<evidence type="ECO:0000313" key="2">
    <source>
        <dbReference type="EMBL" id="KAK7244481.1"/>
    </source>
</evidence>
<proteinExistence type="predicted"/>
<comment type="caution">
    <text evidence="2">The sequence shown here is derived from an EMBL/GenBank/DDBJ whole genome shotgun (WGS) entry which is preliminary data.</text>
</comment>
<accession>A0AAN9E2M8</accession>
<feature type="region of interest" description="Disordered" evidence="1">
    <location>
        <begin position="51"/>
        <end position="85"/>
    </location>
</feature>
<name>A0AAN9E2M8_CROPI</name>
<dbReference type="AlphaFoldDB" id="A0AAN9E2M8"/>
<dbReference type="Proteomes" id="UP001372338">
    <property type="component" value="Unassembled WGS sequence"/>
</dbReference>
<sequence>MKHHSHAEPTAKIFIQPPRADTRVFANSSEVLSDVPFIPLLVDLSAPATDDSIASSTLVPPAQEHPAPHSSSTSGSIHPMVTRRS</sequence>
<gene>
    <name evidence="2" type="ORF">RIF29_39304</name>
</gene>